<dbReference type="Proteomes" id="UP000325292">
    <property type="component" value="Chromosome"/>
</dbReference>
<keyword evidence="4" id="KW-1185">Reference proteome</keyword>
<dbReference type="CDD" id="cd18799">
    <property type="entry name" value="SF2_C_EcoAI-like"/>
    <property type="match status" value="1"/>
</dbReference>
<dbReference type="InterPro" id="IPR027417">
    <property type="entry name" value="P-loop_NTPase"/>
</dbReference>
<proteinExistence type="predicted"/>
<evidence type="ECO:0008006" key="5">
    <source>
        <dbReference type="Google" id="ProtNLM"/>
    </source>
</evidence>
<gene>
    <name evidence="3" type="ORF">BXT84_03350</name>
</gene>
<dbReference type="Gene3D" id="3.40.50.300">
    <property type="entry name" value="P-loop containing nucleotide triphosphate hydrolases"/>
    <property type="match status" value="2"/>
</dbReference>
<sequence length="805" mass="91669">MTDVTLLTRNLVKVIRSQLKEAQAVYWLVAFAMQSGVELLLRDLKAAEAAGTDIKILVGDYLYVTEPEALVQLLDALPTAELRLWKSQGQSFHAKAYLFEHANAADTMIVGSSNLSQSAMTSGIEWNLLARDRSTQAVEHFMRLFYADRTVPLNAITLAHYVKDWHQFRQQHPDHLATWTEREALTLMFDPEDMAQSPSPDAQVTPTLLPTPVQAEALAALSDTRQEGYSKALVVLPTGLGKTYLAAFFAQQFRRILFVAHRDEILRQALATFQSVMHQRSFAVYTGKHDDGRESIFASVFTLASEKHRRQFSPTAFDLMVVDEFHHAAAASYQRLLTYFRPQFLLGLTATPDRTDGRDIFSLCDGNVAFQVSLPDAITRQWLSPFWYVGVYDPIDYSALRWRRTHYDPNDLLRAQLSESHVAAVYQAWQAYHQTRTLGFCSSIRHAEFLAEQFAKRGVRSTWVYAGSGLGQRHQVIQELMQGQWDIVFSVDLFNEGVDIPAVDTILLVRPTDSSIVFIQQLGRGLRRAPNKTHCVIIDLVGNYRNVEAKLMWLGIKNPAALVTSGLPAIRRQLPPDCRFDLDLQSLNVLERMMRQQTPRKQVVMDAYRHLQEDLGRPPTYLEFHLQSGVPGTAVHQEFGTYIGLKYLLGVLTPDEVQAWDKYQKWLLEVESTLMVKSYKMVLLKAMLARGPLQWVAPVTARDVAAYFHQYLTAEPHRMRVDFSDKTTMPLRTYHPERMANLIQRMPMKQWSQSSAGWVQLTGDTLQIRVGAADARTLTILANWTEQIADYRLHAYFERKSQALT</sequence>
<evidence type="ECO:0000259" key="1">
    <source>
        <dbReference type="PROSITE" id="PS51192"/>
    </source>
</evidence>
<dbReference type="PANTHER" id="PTHR47396">
    <property type="entry name" value="TYPE I RESTRICTION ENZYME ECOKI R PROTEIN"/>
    <property type="match status" value="1"/>
</dbReference>
<evidence type="ECO:0000313" key="3">
    <source>
        <dbReference type="EMBL" id="AUW93105.1"/>
    </source>
</evidence>
<feature type="domain" description="Helicase ATP-binding" evidence="1">
    <location>
        <begin position="223"/>
        <end position="370"/>
    </location>
</feature>
<accession>A0ABM6RP27</accession>
<dbReference type="PROSITE" id="PS51194">
    <property type="entry name" value="HELICASE_CTER"/>
    <property type="match status" value="1"/>
</dbReference>
<dbReference type="Pfam" id="PF13091">
    <property type="entry name" value="PLDc_2"/>
    <property type="match status" value="1"/>
</dbReference>
<dbReference type="InterPro" id="IPR025202">
    <property type="entry name" value="PLD-like_dom"/>
</dbReference>
<dbReference type="InterPro" id="IPR006935">
    <property type="entry name" value="Helicase/UvrB_N"/>
</dbReference>
<dbReference type="EMBL" id="CP019454">
    <property type="protein sequence ID" value="AUW93105.1"/>
    <property type="molecule type" value="Genomic_DNA"/>
</dbReference>
<dbReference type="CDD" id="cd18032">
    <property type="entry name" value="DEXHc_RE_I_III_res"/>
    <property type="match status" value="1"/>
</dbReference>
<evidence type="ECO:0000313" key="4">
    <source>
        <dbReference type="Proteomes" id="UP000325292"/>
    </source>
</evidence>
<reference evidence="3 4" key="1">
    <citation type="journal article" date="2019" name="Sci. Rep.">
        <title>Sulfobacillus thermotolerans: new insights into resistance and metabolic capacities of acidophilic chemolithotrophs.</title>
        <authorList>
            <person name="Panyushkina A.E."/>
            <person name="Babenko V.V."/>
            <person name="Nikitina A.S."/>
            <person name="Selezneva O.V."/>
            <person name="Tsaplina I.A."/>
            <person name="Letarova M.A."/>
            <person name="Kostryukova E.S."/>
            <person name="Letarov A.V."/>
        </authorList>
    </citation>
    <scope>NUCLEOTIDE SEQUENCE [LARGE SCALE GENOMIC DNA]</scope>
    <source>
        <strain evidence="3 4">Kr1</strain>
    </source>
</reference>
<dbReference type="InterPro" id="IPR014001">
    <property type="entry name" value="Helicase_ATP-bd"/>
</dbReference>
<dbReference type="InterPro" id="IPR050742">
    <property type="entry name" value="Helicase_Restrict-Modif_Enz"/>
</dbReference>
<dbReference type="SMART" id="SM00487">
    <property type="entry name" value="DEXDc"/>
    <property type="match status" value="1"/>
</dbReference>
<dbReference type="PROSITE" id="PS51192">
    <property type="entry name" value="HELICASE_ATP_BIND_1"/>
    <property type="match status" value="1"/>
</dbReference>
<dbReference type="PANTHER" id="PTHR47396:SF1">
    <property type="entry name" value="ATP-DEPENDENT HELICASE IRC3-RELATED"/>
    <property type="match status" value="1"/>
</dbReference>
<dbReference type="InterPro" id="IPR001650">
    <property type="entry name" value="Helicase_C-like"/>
</dbReference>
<dbReference type="SUPFAM" id="SSF56024">
    <property type="entry name" value="Phospholipase D/nuclease"/>
    <property type="match status" value="1"/>
</dbReference>
<feature type="domain" description="Helicase C-terminal" evidence="2">
    <location>
        <begin position="427"/>
        <end position="568"/>
    </location>
</feature>
<dbReference type="Pfam" id="PF04851">
    <property type="entry name" value="ResIII"/>
    <property type="match status" value="1"/>
</dbReference>
<evidence type="ECO:0000259" key="2">
    <source>
        <dbReference type="PROSITE" id="PS51194"/>
    </source>
</evidence>
<dbReference type="Gene3D" id="3.30.870.10">
    <property type="entry name" value="Endonuclease Chain A"/>
    <property type="match status" value="1"/>
</dbReference>
<dbReference type="Pfam" id="PF00271">
    <property type="entry name" value="Helicase_C"/>
    <property type="match status" value="1"/>
</dbReference>
<dbReference type="SMART" id="SM00490">
    <property type="entry name" value="HELICc"/>
    <property type="match status" value="1"/>
</dbReference>
<organism evidence="3 4">
    <name type="scientific">Sulfobacillus thermotolerans</name>
    <dbReference type="NCBI Taxonomy" id="338644"/>
    <lineage>
        <taxon>Bacteria</taxon>
        <taxon>Bacillati</taxon>
        <taxon>Bacillota</taxon>
        <taxon>Clostridia</taxon>
        <taxon>Eubacteriales</taxon>
        <taxon>Clostridiales Family XVII. Incertae Sedis</taxon>
        <taxon>Sulfobacillus</taxon>
    </lineage>
</organism>
<name>A0ABM6RP27_9FIRM</name>
<dbReference type="SUPFAM" id="SSF52540">
    <property type="entry name" value="P-loop containing nucleoside triphosphate hydrolases"/>
    <property type="match status" value="1"/>
</dbReference>
<protein>
    <recommendedName>
        <fullName evidence="5">DNA helicase</fullName>
    </recommendedName>
</protein>